<organism evidence="2 3">
    <name type="scientific">Oryzias javanicus</name>
    <name type="common">Javanese ricefish</name>
    <name type="synonym">Aplocheilus javanicus</name>
    <dbReference type="NCBI Taxonomy" id="123683"/>
    <lineage>
        <taxon>Eukaryota</taxon>
        <taxon>Metazoa</taxon>
        <taxon>Chordata</taxon>
        <taxon>Craniata</taxon>
        <taxon>Vertebrata</taxon>
        <taxon>Euteleostomi</taxon>
        <taxon>Actinopterygii</taxon>
        <taxon>Neopterygii</taxon>
        <taxon>Teleostei</taxon>
        <taxon>Neoteleostei</taxon>
        <taxon>Acanthomorphata</taxon>
        <taxon>Ovalentaria</taxon>
        <taxon>Atherinomorphae</taxon>
        <taxon>Beloniformes</taxon>
        <taxon>Adrianichthyidae</taxon>
        <taxon>Oryziinae</taxon>
        <taxon>Oryzias</taxon>
    </lineage>
</organism>
<dbReference type="EMBL" id="CM012440">
    <property type="protein sequence ID" value="RVE73902.1"/>
    <property type="molecule type" value="Genomic_DNA"/>
</dbReference>
<keyword evidence="3" id="KW-1185">Reference proteome</keyword>
<reference evidence="2 3" key="1">
    <citation type="submission" date="2018-11" db="EMBL/GenBank/DDBJ databases">
        <authorList>
            <person name="Lopez-Roques C."/>
            <person name="Donnadieu C."/>
            <person name="Bouchez O."/>
            <person name="Klopp C."/>
            <person name="Cabau C."/>
            <person name="Zahm M."/>
        </authorList>
    </citation>
    <scope>NUCLEOTIDE SEQUENCE [LARGE SCALE GENOMIC DNA]</scope>
    <source>
        <strain evidence="2">RS831</strain>
        <tissue evidence="2">Whole body</tissue>
    </source>
</reference>
<dbReference type="AlphaFoldDB" id="A0A3S2MEE1"/>
<accession>A0A3S2MEE1</accession>
<sequence length="70" mass="7581">MLTASLSQSKNSSVRDRRSTSVTWQRLFAAPSSAACCCELRLPSALTVVLWKDEAHRLCGAVVISANILC</sequence>
<evidence type="ECO:0000313" key="3">
    <source>
        <dbReference type="Proteomes" id="UP000283210"/>
    </source>
</evidence>
<feature type="region of interest" description="Disordered" evidence="1">
    <location>
        <begin position="1"/>
        <end position="20"/>
    </location>
</feature>
<evidence type="ECO:0000256" key="1">
    <source>
        <dbReference type="SAM" id="MobiDB-lite"/>
    </source>
</evidence>
<protein>
    <submittedName>
        <fullName evidence="2">Uncharacterized protein</fullName>
    </submittedName>
</protein>
<gene>
    <name evidence="2" type="ORF">OJAV_G00035800</name>
</gene>
<reference evidence="2 3" key="2">
    <citation type="submission" date="2019-01" db="EMBL/GenBank/DDBJ databases">
        <title>A chromosome length genome reference of the Java medaka (oryzias javanicus).</title>
        <authorList>
            <person name="Herpin A."/>
            <person name="Takehana Y."/>
            <person name="Naruse K."/>
            <person name="Ansai S."/>
            <person name="Kawaguchi M."/>
        </authorList>
    </citation>
    <scope>NUCLEOTIDE SEQUENCE [LARGE SCALE GENOMIC DNA]</scope>
    <source>
        <strain evidence="2">RS831</strain>
        <tissue evidence="2">Whole body</tissue>
    </source>
</reference>
<dbReference type="Proteomes" id="UP000283210">
    <property type="component" value="Chromosome 4"/>
</dbReference>
<evidence type="ECO:0000313" key="2">
    <source>
        <dbReference type="EMBL" id="RVE73902.1"/>
    </source>
</evidence>
<feature type="compositionally biased region" description="Polar residues" evidence="1">
    <location>
        <begin position="1"/>
        <end position="11"/>
    </location>
</feature>
<name>A0A3S2MEE1_ORYJA</name>
<proteinExistence type="predicted"/>